<dbReference type="InterPro" id="IPR000962">
    <property type="entry name" value="Znf_DskA_TraR"/>
</dbReference>
<feature type="region of interest" description="Disordered" evidence="5">
    <location>
        <begin position="1"/>
        <end position="22"/>
    </location>
</feature>
<name>A0ABN3LL49_9ACTN</name>
<evidence type="ECO:0000256" key="4">
    <source>
        <dbReference type="PROSITE-ProRule" id="PRU00510"/>
    </source>
</evidence>
<feature type="domain" description="Zinc finger DksA/TraR C4-type" evidence="6">
    <location>
        <begin position="75"/>
        <end position="108"/>
    </location>
</feature>
<accession>A0ABN3LL49</accession>
<dbReference type="PANTHER" id="PTHR33823:SF4">
    <property type="entry name" value="GENERAL STRESS PROTEIN 16O"/>
    <property type="match status" value="1"/>
</dbReference>
<keyword evidence="2" id="KW-0863">Zinc-finger</keyword>
<gene>
    <name evidence="7" type="ORF">GCM10010406_23100</name>
</gene>
<dbReference type="SUPFAM" id="SSF57716">
    <property type="entry name" value="Glucocorticoid receptor-like (DNA-binding domain)"/>
    <property type="match status" value="1"/>
</dbReference>
<dbReference type="Pfam" id="PF01258">
    <property type="entry name" value="zf-dskA_traR"/>
    <property type="match status" value="1"/>
</dbReference>
<evidence type="ECO:0000256" key="3">
    <source>
        <dbReference type="ARBA" id="ARBA00022833"/>
    </source>
</evidence>
<dbReference type="Gene3D" id="1.20.120.910">
    <property type="entry name" value="DksA, coiled-coil domain"/>
    <property type="match status" value="1"/>
</dbReference>
<keyword evidence="3" id="KW-0862">Zinc</keyword>
<evidence type="ECO:0000313" key="7">
    <source>
        <dbReference type="EMBL" id="GAA2486307.1"/>
    </source>
</evidence>
<feature type="zinc finger region" description="dksA C4-type" evidence="4">
    <location>
        <begin position="80"/>
        <end position="104"/>
    </location>
</feature>
<dbReference type="PANTHER" id="PTHR33823">
    <property type="entry name" value="RNA POLYMERASE-BINDING TRANSCRIPTION FACTOR DKSA-RELATED"/>
    <property type="match status" value="1"/>
</dbReference>
<keyword evidence="8" id="KW-1185">Reference proteome</keyword>
<evidence type="ECO:0000313" key="8">
    <source>
        <dbReference type="Proteomes" id="UP001501358"/>
    </source>
</evidence>
<dbReference type="EMBL" id="BAAATA010000010">
    <property type="protein sequence ID" value="GAA2486307.1"/>
    <property type="molecule type" value="Genomic_DNA"/>
</dbReference>
<evidence type="ECO:0000256" key="2">
    <source>
        <dbReference type="ARBA" id="ARBA00022771"/>
    </source>
</evidence>
<organism evidence="7 8">
    <name type="scientific">Streptomyces thermolineatus</name>
    <dbReference type="NCBI Taxonomy" id="44033"/>
    <lineage>
        <taxon>Bacteria</taxon>
        <taxon>Bacillati</taxon>
        <taxon>Actinomycetota</taxon>
        <taxon>Actinomycetes</taxon>
        <taxon>Kitasatosporales</taxon>
        <taxon>Streptomycetaceae</taxon>
        <taxon>Streptomyces</taxon>
    </lineage>
</organism>
<comment type="caution">
    <text evidence="7">The sequence shown here is derived from an EMBL/GenBank/DDBJ whole genome shotgun (WGS) entry which is preliminary data.</text>
</comment>
<protein>
    <submittedName>
        <fullName evidence="7">TraR/DksA C4-type zinc finger protein</fullName>
    </submittedName>
</protein>
<evidence type="ECO:0000256" key="1">
    <source>
        <dbReference type="ARBA" id="ARBA00022723"/>
    </source>
</evidence>
<evidence type="ECO:0000259" key="6">
    <source>
        <dbReference type="Pfam" id="PF01258"/>
    </source>
</evidence>
<sequence length="109" mass="12335">MTSLDTERSDSPHERVSAHDARQWLARERNARLTQLDAIEQSGQKDADELMAAQTVSLRRVLKEIDHAEQRLEAGKYGVCEECARPVAPERLEILPYARCCVSCQKKAV</sequence>
<reference evidence="7 8" key="1">
    <citation type="journal article" date="2019" name="Int. J. Syst. Evol. Microbiol.">
        <title>The Global Catalogue of Microorganisms (GCM) 10K type strain sequencing project: providing services to taxonomists for standard genome sequencing and annotation.</title>
        <authorList>
            <consortium name="The Broad Institute Genomics Platform"/>
            <consortium name="The Broad Institute Genome Sequencing Center for Infectious Disease"/>
            <person name="Wu L."/>
            <person name="Ma J."/>
        </authorList>
    </citation>
    <scope>NUCLEOTIDE SEQUENCE [LARGE SCALE GENOMIC DNA]</scope>
    <source>
        <strain evidence="7 8">JCM 6307</strain>
    </source>
</reference>
<evidence type="ECO:0000256" key="5">
    <source>
        <dbReference type="SAM" id="MobiDB-lite"/>
    </source>
</evidence>
<keyword evidence="1" id="KW-0479">Metal-binding</keyword>
<dbReference type="RefSeq" id="WP_344383143.1">
    <property type="nucleotide sequence ID" value="NZ_BAAATA010000010.1"/>
</dbReference>
<dbReference type="Proteomes" id="UP001501358">
    <property type="component" value="Unassembled WGS sequence"/>
</dbReference>
<proteinExistence type="predicted"/>
<dbReference type="PROSITE" id="PS51128">
    <property type="entry name" value="ZF_DKSA_2"/>
    <property type="match status" value="1"/>
</dbReference>